<proteinExistence type="evidence at transcript level"/>
<evidence type="ECO:0000256" key="1">
    <source>
        <dbReference type="SAM" id="SignalP"/>
    </source>
</evidence>
<accession>F5GTV4</accession>
<protein>
    <submittedName>
        <fullName evidence="2">Hypothetical secreted protein</fullName>
    </submittedName>
</protein>
<organism evidence="2">
    <name type="scientific">Simulium guianense</name>
    <name type="common">Black fly</name>
    <dbReference type="NCBI Taxonomy" id="445764"/>
    <lineage>
        <taxon>Eukaryota</taxon>
        <taxon>Metazoa</taxon>
        <taxon>Ecdysozoa</taxon>
        <taxon>Arthropoda</taxon>
        <taxon>Hexapoda</taxon>
        <taxon>Insecta</taxon>
        <taxon>Pterygota</taxon>
        <taxon>Neoptera</taxon>
        <taxon>Endopterygota</taxon>
        <taxon>Diptera</taxon>
        <taxon>Nematocera</taxon>
        <taxon>Chironomoidea</taxon>
        <taxon>Simuliidae</taxon>
        <taxon>Simulium</taxon>
    </lineage>
</organism>
<keyword evidence="1" id="KW-0732">Signal</keyword>
<feature type="chain" id="PRO_5003322871" evidence="1">
    <location>
        <begin position="23"/>
        <end position="138"/>
    </location>
</feature>
<evidence type="ECO:0000313" key="2">
    <source>
        <dbReference type="EMBL" id="AEB96502.1"/>
    </source>
</evidence>
<reference evidence="2" key="1">
    <citation type="journal article" date="2011" name="BMC Genomics">
        <title>An insight into the sialome of Simulium guianense (DIPTERA:SIMulIIDAE), the main vector of River Blindness Disease in Brazil.</title>
        <authorList>
            <person name="Chagas A.C."/>
            <person name="Calvo E."/>
            <person name="Pimenta P.F."/>
            <person name="Ribeiro J.M."/>
        </authorList>
    </citation>
    <scope>NUCLEOTIDE SEQUENCE</scope>
    <source>
        <tissue evidence="2">Salivary gland</tissue>
    </source>
</reference>
<feature type="signal peptide" evidence="1">
    <location>
        <begin position="1"/>
        <end position="22"/>
    </location>
</feature>
<dbReference type="AlphaFoldDB" id="F5GTV4"/>
<dbReference type="EMBL" id="JI626267">
    <property type="protein sequence ID" value="AEB96502.1"/>
    <property type="molecule type" value="mRNA"/>
</dbReference>
<name>F5GTV4_SIMGU</name>
<sequence>MIAIGTIQLALLAVLAIAVVQTRDSVYAPPIWEYARNGQERHLYLNTYHYCNYTKSAMQGPLMINIKSSTYHTPNVVLDGKGKHLGCGKITVKGSDITEPVVCANFRRNWTEGLCRVHSKSVEYTFEIFENKHVYNRN</sequence>